<dbReference type="SUPFAM" id="SSF75304">
    <property type="entry name" value="Amidase signature (AS) enzymes"/>
    <property type="match status" value="1"/>
</dbReference>
<dbReference type="InterPro" id="IPR036928">
    <property type="entry name" value="AS_sf"/>
</dbReference>
<dbReference type="EMBL" id="BMKA01000004">
    <property type="protein sequence ID" value="GGA27541.1"/>
    <property type="molecule type" value="Genomic_DNA"/>
</dbReference>
<gene>
    <name evidence="2" type="ORF">GCM10011498_30790</name>
</gene>
<dbReference type="AlphaFoldDB" id="A0A916R4N9"/>
<accession>A0A916R4N9</accession>
<evidence type="ECO:0000313" key="3">
    <source>
        <dbReference type="Proteomes" id="UP000628017"/>
    </source>
</evidence>
<dbReference type="PANTHER" id="PTHR11895">
    <property type="entry name" value="TRANSAMIDASE"/>
    <property type="match status" value="1"/>
</dbReference>
<evidence type="ECO:0000313" key="2">
    <source>
        <dbReference type="EMBL" id="GGA27541.1"/>
    </source>
</evidence>
<protein>
    <submittedName>
        <fullName evidence="2">Amidase</fullName>
    </submittedName>
</protein>
<evidence type="ECO:0000259" key="1">
    <source>
        <dbReference type="Pfam" id="PF01425"/>
    </source>
</evidence>
<feature type="domain" description="Amidase" evidence="1">
    <location>
        <begin position="35"/>
        <end position="458"/>
    </location>
</feature>
<sequence length="482" mass="51003">MAETTHRDFTGDDLSSLQAYEVVDLLKRKEVSPKELLDVSFARIEAVSPAINASPTICPSRAYEAANKLDYTNADHAGWIGGLPLGIKDLTPVKGVRTTFGTRGLGDHIPDASDPLVERLEKRGGIVVGKTNTPEFGAGGNTFNDVFGPTRNPWDTRLNAGGSSGGAAASIAAGEVWLSHGSDHGGSLRTPAAFCGVVGMRPSPGRISSGNFDNLYMIEGAQGPMARSTRDCALFLDAMAGFDRRYPLSIPAPEGSFQDAVLRADSKLRIAYSPDLNGFSPVDTEVSQHLEGVLGLLTREGAVVEQTCPDLTGLETAYRSLRGLMWAAMGQGVAPQIRAHFKDTLEENIASGESLGVSDIASAHRTRSGIYTRMVGLFEHFDVLACPTVGCLPHAQSEEWVQRVGGVTFDDYLGWLRFAYLATVTGLPAISVPVGIGPRGLPVAIQLIGKPRGEADLLAAARAVEMAVGGPLGPIDPNVTHS</sequence>
<comment type="caution">
    <text evidence="2">The sequence shown here is derived from an EMBL/GenBank/DDBJ whole genome shotgun (WGS) entry which is preliminary data.</text>
</comment>
<organism evidence="2 3">
    <name type="scientific">Neptunicoccus cionae</name>
    <dbReference type="NCBI Taxonomy" id="2035344"/>
    <lineage>
        <taxon>Bacteria</taxon>
        <taxon>Pseudomonadati</taxon>
        <taxon>Pseudomonadota</taxon>
        <taxon>Alphaproteobacteria</taxon>
        <taxon>Rhodobacterales</taxon>
        <taxon>Paracoccaceae</taxon>
        <taxon>Neptunicoccus</taxon>
    </lineage>
</organism>
<dbReference type="InterPro" id="IPR020556">
    <property type="entry name" value="Amidase_CS"/>
</dbReference>
<dbReference type="PANTHER" id="PTHR11895:SF76">
    <property type="entry name" value="INDOLEACETAMIDE HYDROLASE"/>
    <property type="match status" value="1"/>
</dbReference>
<dbReference type="InterPro" id="IPR023631">
    <property type="entry name" value="Amidase_dom"/>
</dbReference>
<dbReference type="InterPro" id="IPR000120">
    <property type="entry name" value="Amidase"/>
</dbReference>
<dbReference type="Gene3D" id="3.90.1300.10">
    <property type="entry name" value="Amidase signature (AS) domain"/>
    <property type="match status" value="1"/>
</dbReference>
<dbReference type="GO" id="GO:0003824">
    <property type="term" value="F:catalytic activity"/>
    <property type="evidence" value="ECO:0007669"/>
    <property type="project" value="InterPro"/>
</dbReference>
<name>A0A916R4N9_9RHOB</name>
<dbReference type="PROSITE" id="PS00571">
    <property type="entry name" value="AMIDASES"/>
    <property type="match status" value="1"/>
</dbReference>
<proteinExistence type="predicted"/>
<dbReference type="RefSeq" id="WP_188677300.1">
    <property type="nucleotide sequence ID" value="NZ_BMKA01000004.1"/>
</dbReference>
<dbReference type="Pfam" id="PF01425">
    <property type="entry name" value="Amidase"/>
    <property type="match status" value="1"/>
</dbReference>
<reference evidence="2" key="1">
    <citation type="journal article" date="2014" name="Int. J. Syst. Evol. Microbiol.">
        <title>Complete genome sequence of Corynebacterium casei LMG S-19264T (=DSM 44701T), isolated from a smear-ripened cheese.</title>
        <authorList>
            <consortium name="US DOE Joint Genome Institute (JGI-PGF)"/>
            <person name="Walter F."/>
            <person name="Albersmeier A."/>
            <person name="Kalinowski J."/>
            <person name="Ruckert C."/>
        </authorList>
    </citation>
    <scope>NUCLEOTIDE SEQUENCE</scope>
    <source>
        <strain evidence="2">CGMCC 1.15880</strain>
    </source>
</reference>
<dbReference type="Proteomes" id="UP000628017">
    <property type="component" value="Unassembled WGS sequence"/>
</dbReference>
<reference evidence="2" key="2">
    <citation type="submission" date="2020-09" db="EMBL/GenBank/DDBJ databases">
        <authorList>
            <person name="Sun Q."/>
            <person name="Zhou Y."/>
        </authorList>
    </citation>
    <scope>NUCLEOTIDE SEQUENCE</scope>
    <source>
        <strain evidence="2">CGMCC 1.15880</strain>
    </source>
</reference>
<keyword evidence="3" id="KW-1185">Reference proteome</keyword>